<protein>
    <recommendedName>
        <fullName evidence="9">SGNH hydrolase-type esterase domain-containing protein</fullName>
    </recommendedName>
</protein>
<feature type="transmembrane region" description="Helical" evidence="6">
    <location>
        <begin position="1124"/>
        <end position="1141"/>
    </location>
</feature>
<evidence type="ECO:0000256" key="5">
    <source>
        <dbReference type="SAM" id="MobiDB-lite"/>
    </source>
</evidence>
<feature type="region of interest" description="Disordered" evidence="5">
    <location>
        <begin position="290"/>
        <end position="324"/>
    </location>
</feature>
<dbReference type="EMBL" id="JANPWZ010002444">
    <property type="protein sequence ID" value="KAJ3558711.1"/>
    <property type="molecule type" value="Genomic_DNA"/>
</dbReference>
<dbReference type="VEuPathDB" id="FungiDB:F4678DRAFT_469688"/>
<dbReference type="SUPFAM" id="SSF144083">
    <property type="entry name" value="Magnesium transport protein CorA, transmembrane region"/>
    <property type="match status" value="1"/>
</dbReference>
<organism evidence="7 8">
    <name type="scientific">Xylaria arbuscula</name>
    <dbReference type="NCBI Taxonomy" id="114810"/>
    <lineage>
        <taxon>Eukaryota</taxon>
        <taxon>Fungi</taxon>
        <taxon>Dikarya</taxon>
        <taxon>Ascomycota</taxon>
        <taxon>Pezizomycotina</taxon>
        <taxon>Sordariomycetes</taxon>
        <taxon>Xylariomycetidae</taxon>
        <taxon>Xylariales</taxon>
        <taxon>Xylariaceae</taxon>
        <taxon>Xylaria</taxon>
    </lineage>
</organism>
<feature type="region of interest" description="Disordered" evidence="5">
    <location>
        <begin position="672"/>
        <end position="693"/>
    </location>
</feature>
<dbReference type="VEuPathDB" id="FungiDB:F4678DRAFT_430539"/>
<keyword evidence="4 6" id="KW-0472">Membrane</keyword>
<proteinExistence type="predicted"/>
<feature type="compositionally biased region" description="Basic and acidic residues" evidence="5">
    <location>
        <begin position="682"/>
        <end position="693"/>
    </location>
</feature>
<dbReference type="Gene3D" id="1.20.58.340">
    <property type="entry name" value="Magnesium transport protein CorA, transmembrane region"/>
    <property type="match status" value="1"/>
</dbReference>
<comment type="caution">
    <text evidence="7">The sequence shown here is derived from an EMBL/GenBank/DDBJ whole genome shotgun (WGS) entry which is preliminary data.</text>
</comment>
<dbReference type="SUPFAM" id="SSF52266">
    <property type="entry name" value="SGNH hydrolase"/>
    <property type="match status" value="1"/>
</dbReference>
<sequence>MSVQTRRLQCDGVYQHEDALGAWPLLPASPSSTTTLHTGPVDFREKWDKLRHPKTNDQRLAEGAPLRVMFIGASMTLGEWSTGNRGYRKQIRDWLVSQGNEVNFVGQNRYGDFLDNDVQAFGAQPIKPTLDRCKEIVPQTQPNLILINAGSSDCFQQDHWGPAFVYQKMRDLVNYLFEASPRATIIMSTIITSPWDNVEDCVKSANAQIRQVATDLIREGKPIVMAEMHHDQGLPHRVEVKHIGKDNMHPIDEGYFLMGDIFIDAIQEVDENGWIKAPVINGVAFDGEAERHAEEAKSKEQVKEKPDEQATGEPKKDEEAPKVRRRHYGAKRYKEAIFAFTLSKGFGTDMIVYAYAIDADPHDDNVKDPVLHYFGCLEAWQRETFFNATSQYWVSEVEKLESIGASRSEAEAKVEAQRESCQKRCAEELHRVSLILNSFARDDKQAYLLKDIASSRTYWQSTMNYKYGVERLRKWRTDRGLPNGATFSSPDNTTKELYNPDSNIKVQVIAFDEGIPCNIDSPHVTGTFPNQATSVYELLQRDTPGLFNLLKQKRDESSATGPIWIHIPSNNMLEAISLYYGEKQPSREQMRYGDDESRSSRLLRDYFWRGQEYGDSTNPKSHFMRPFCEFIAPTRRHAKSEADKVVLFAPYLHWETSRQASFVTRKAREVAAEHTQNQQRKAYAEKQRRVKDRGGLKAPTRAARRLFLSKAVPDRLKSEVVELGGHGGKRYQSKNPLGQYLLDAARLYEEIRNYEDTSMIQRYLFTDPPLHTRRTMTQSTRSKDRTQVLYRATTPAKSSSHQFHRSTGEWTCYYNDLSMEGCEICRENLRKISSVVMVDQLWMWVLDPKLVITCFPKRYGLHDRDPSGVFEAVQKRLVRDRPIRSVFAISQTILDECSDTLFRRMKDRNTQPPVLDLFSEAIQDVSRKQVVETHRLWNWIDRARRINRQQEPHQNLDIPSWTMSAEGDLECEIQGIVEELEIMIALKKTQLDVYRKFIQHASRLLEDESSGYWCSDGEALWFGPRLLAKVEERIGYLESLHKSASNAANLVKDLSQLRQQQDSVIQALQSVRLSLDSIDQGRTIMVFTIVTIVFSPLSFLSSIFGMNNAEFGDNNWKVADQLKLILLISAGVTALALIFASRRVRAAGILIGSGIAHPSRTWRQILRLIGHAF</sequence>
<gene>
    <name evidence="7" type="ORF">NPX13_g9658</name>
</gene>
<dbReference type="GO" id="GO:0046873">
    <property type="term" value="F:metal ion transmembrane transporter activity"/>
    <property type="evidence" value="ECO:0007669"/>
    <property type="project" value="InterPro"/>
</dbReference>
<dbReference type="Proteomes" id="UP001148614">
    <property type="component" value="Unassembled WGS sequence"/>
</dbReference>
<dbReference type="GO" id="GO:0016020">
    <property type="term" value="C:membrane"/>
    <property type="evidence" value="ECO:0007669"/>
    <property type="project" value="UniProtKB-SubCell"/>
</dbReference>
<keyword evidence="2 6" id="KW-0812">Transmembrane</keyword>
<reference evidence="7" key="1">
    <citation type="submission" date="2022-07" db="EMBL/GenBank/DDBJ databases">
        <title>Genome Sequence of Xylaria arbuscula.</title>
        <authorList>
            <person name="Buettner E."/>
        </authorList>
    </citation>
    <scope>NUCLEOTIDE SEQUENCE</scope>
    <source>
        <strain evidence="7">VT107</strain>
    </source>
</reference>
<dbReference type="Gene3D" id="3.40.50.1110">
    <property type="entry name" value="SGNH hydrolase"/>
    <property type="match status" value="1"/>
</dbReference>
<evidence type="ECO:0000256" key="2">
    <source>
        <dbReference type="ARBA" id="ARBA00022692"/>
    </source>
</evidence>
<evidence type="ECO:0008006" key="9">
    <source>
        <dbReference type="Google" id="ProtNLM"/>
    </source>
</evidence>
<name>A0A9W8N604_9PEZI</name>
<dbReference type="PANTHER" id="PTHR47685:SF1">
    <property type="entry name" value="MAGNESIUM TRANSPORT PROTEIN CORA"/>
    <property type="match status" value="1"/>
</dbReference>
<evidence type="ECO:0000313" key="7">
    <source>
        <dbReference type="EMBL" id="KAJ3558711.1"/>
    </source>
</evidence>
<comment type="subcellular location">
    <subcellularLocation>
        <location evidence="1">Membrane</location>
        <topology evidence="1">Multi-pass membrane protein</topology>
    </subcellularLocation>
</comment>
<dbReference type="AlphaFoldDB" id="A0A9W8N604"/>
<dbReference type="InterPro" id="IPR036514">
    <property type="entry name" value="SGNH_hydro_sf"/>
</dbReference>
<evidence type="ECO:0000313" key="8">
    <source>
        <dbReference type="Proteomes" id="UP001148614"/>
    </source>
</evidence>
<dbReference type="InterPro" id="IPR002523">
    <property type="entry name" value="MgTranspt_CorA/ZnTranspt_ZntB"/>
</dbReference>
<dbReference type="PANTHER" id="PTHR47685">
    <property type="entry name" value="MAGNESIUM TRANSPORT PROTEIN CORA"/>
    <property type="match status" value="1"/>
</dbReference>
<dbReference type="Pfam" id="PF01544">
    <property type="entry name" value="CorA"/>
    <property type="match status" value="1"/>
</dbReference>
<feature type="compositionally biased region" description="Basic and acidic residues" evidence="5">
    <location>
        <begin position="290"/>
        <end position="322"/>
    </location>
</feature>
<evidence type="ECO:0000256" key="3">
    <source>
        <dbReference type="ARBA" id="ARBA00022989"/>
    </source>
</evidence>
<dbReference type="InterPro" id="IPR045863">
    <property type="entry name" value="CorA_TM1_TM2"/>
</dbReference>
<accession>A0A9W8N604</accession>
<keyword evidence="3 6" id="KW-1133">Transmembrane helix</keyword>
<feature type="transmembrane region" description="Helical" evidence="6">
    <location>
        <begin position="1084"/>
        <end position="1104"/>
    </location>
</feature>
<evidence type="ECO:0000256" key="1">
    <source>
        <dbReference type="ARBA" id="ARBA00004141"/>
    </source>
</evidence>
<keyword evidence="8" id="KW-1185">Reference proteome</keyword>
<evidence type="ECO:0000256" key="6">
    <source>
        <dbReference type="SAM" id="Phobius"/>
    </source>
</evidence>
<dbReference type="InterPro" id="IPR050829">
    <property type="entry name" value="CorA_MIT"/>
</dbReference>
<evidence type="ECO:0000256" key="4">
    <source>
        <dbReference type="ARBA" id="ARBA00023136"/>
    </source>
</evidence>